<feature type="region of interest" description="Disordered" evidence="3">
    <location>
        <begin position="164"/>
        <end position="194"/>
    </location>
</feature>
<keyword evidence="7" id="KW-1267">Proteomics identification</keyword>
<dbReference type="Bgee" id="WBGene00014055">
    <property type="expression patterns" value="Expressed in larva and 3 other cell types or tissues"/>
</dbReference>
<dbReference type="GeneID" id="174280"/>
<dbReference type="EMBL" id="BX284602">
    <property type="protein sequence ID" value="CAJ85782.1"/>
    <property type="molecule type" value="Genomic_DNA"/>
</dbReference>
<keyword evidence="2" id="KW-0342">GTP-binding</keyword>
<sequence length="212" mass="24089">MAPDPTSYDRVFKFLIFGGKSVGKKTLLRSFCTEGDNESIWTSLTVDDEKVLIEATVSQKWEEGMSKEHDAIALVFSTTDVYSFEYTLELYNEIQKSTERIPLVFIENKIDIVEDSQMDKGLVEGEMRKKHKRLYRVSALKEFNVMHPFAYLIEKLTRQKKDLNANERKQSSSVNSTSTSPPSTTVEAWVEPVPTATTTSAPALKKDKCTLM</sequence>
<dbReference type="PANTHER" id="PTHR24070">
    <property type="entry name" value="RAS, DI-RAS, AND RHEB FAMILY MEMBERS OF SMALL GTPASE SUPERFAMILY"/>
    <property type="match status" value="1"/>
</dbReference>
<dbReference type="InterPro" id="IPR020849">
    <property type="entry name" value="Small_GTPase_Ras-type"/>
</dbReference>
<evidence type="ECO:0000256" key="2">
    <source>
        <dbReference type="ARBA" id="ARBA00023134"/>
    </source>
</evidence>
<dbReference type="AlphaFoldDB" id="Q1ZXV0"/>
<dbReference type="FunCoup" id="Q1ZXV0">
    <property type="interactions" value="1433"/>
</dbReference>
<dbReference type="GO" id="GO:2000301">
    <property type="term" value="P:negative regulation of synaptic vesicle exocytosis"/>
    <property type="evidence" value="ECO:0000318"/>
    <property type="project" value="GO_Central"/>
</dbReference>
<dbReference type="PhylomeDB" id="Q1ZXV0"/>
<dbReference type="PRINTS" id="PR00449">
    <property type="entry name" value="RASTRNSFRMNG"/>
</dbReference>
<dbReference type="OMA" id="KEFNVMH"/>
<name>Q1ZXV0_CAEEL</name>
<evidence type="ECO:0000256" key="3">
    <source>
        <dbReference type="SAM" id="MobiDB-lite"/>
    </source>
</evidence>
<dbReference type="GO" id="GO:0005525">
    <property type="term" value="F:GTP binding"/>
    <property type="evidence" value="ECO:0000318"/>
    <property type="project" value="GO_Central"/>
</dbReference>
<dbReference type="SUPFAM" id="SSF52540">
    <property type="entry name" value="P-loop containing nucleoside triphosphate hydrolases"/>
    <property type="match status" value="1"/>
</dbReference>
<dbReference type="GO" id="GO:0032486">
    <property type="term" value="P:Rap protein signal transduction"/>
    <property type="evidence" value="ECO:0000318"/>
    <property type="project" value="GO_Central"/>
</dbReference>
<dbReference type="Reactome" id="R-CEL-8873719">
    <property type="pathway name" value="RAB geranylgeranylation"/>
</dbReference>
<keyword evidence="1" id="KW-0547">Nucleotide-binding</keyword>
<dbReference type="SMART" id="SM00173">
    <property type="entry name" value="RAS"/>
    <property type="match status" value="1"/>
</dbReference>
<dbReference type="GO" id="GO:0003924">
    <property type="term" value="F:GTPase activity"/>
    <property type="evidence" value="ECO:0000318"/>
    <property type="project" value="GO_Central"/>
</dbReference>
<dbReference type="CTD" id="174280"/>
<keyword evidence="5" id="KW-1185">Reference proteome</keyword>
<protein>
    <submittedName>
        <fullName evidence="4">GTP-binding protein Rhes</fullName>
    </submittedName>
</protein>
<organism evidence="4 5">
    <name type="scientific">Caenorhabditis elegans</name>
    <dbReference type="NCBI Taxonomy" id="6239"/>
    <lineage>
        <taxon>Eukaryota</taxon>
        <taxon>Metazoa</taxon>
        <taxon>Ecdysozoa</taxon>
        <taxon>Nematoda</taxon>
        <taxon>Chromadorea</taxon>
        <taxon>Rhabditida</taxon>
        <taxon>Rhabditina</taxon>
        <taxon>Rhabditomorpha</taxon>
        <taxon>Rhabditoidea</taxon>
        <taxon>Rhabditidae</taxon>
        <taxon>Peloderinae</taxon>
        <taxon>Caenorhabditis</taxon>
    </lineage>
</organism>
<dbReference type="GO" id="GO:0019003">
    <property type="term" value="F:GDP binding"/>
    <property type="evidence" value="ECO:0000318"/>
    <property type="project" value="GO_Central"/>
</dbReference>
<dbReference type="PaxDb" id="6239-ZK669.5a"/>
<feature type="compositionally biased region" description="Low complexity" evidence="3">
    <location>
        <begin position="171"/>
        <end position="194"/>
    </location>
</feature>
<dbReference type="eggNOG" id="KOG4252">
    <property type="taxonomic scope" value="Eukaryota"/>
</dbReference>
<dbReference type="PROSITE" id="PS51419">
    <property type="entry name" value="RAB"/>
    <property type="match status" value="1"/>
</dbReference>
<evidence type="ECO:0000313" key="5">
    <source>
        <dbReference type="Proteomes" id="UP000001940"/>
    </source>
</evidence>
<dbReference type="SMART" id="SM00175">
    <property type="entry name" value="RAB"/>
    <property type="match status" value="1"/>
</dbReference>
<dbReference type="Pfam" id="PF00071">
    <property type="entry name" value="Ras"/>
    <property type="match status" value="1"/>
</dbReference>
<evidence type="ECO:0000313" key="4">
    <source>
        <dbReference type="EMBL" id="CAJ85782.1"/>
    </source>
</evidence>
<dbReference type="InParanoid" id="Q1ZXV0"/>
<dbReference type="UCSC" id="ZK669.5b">
    <property type="organism name" value="c. elegans"/>
</dbReference>
<dbReference type="SMR" id="Q1ZXV0"/>
<accession>Q1ZXV0</accession>
<evidence type="ECO:0007829" key="7">
    <source>
        <dbReference type="PeptideAtlas" id="Q1ZXV0"/>
    </source>
</evidence>
<reference evidence="4 5" key="1">
    <citation type="journal article" date="1998" name="Science">
        <title>Genome sequence of the nematode C. elegans: a platform for investigating biology.</title>
        <authorList>
            <consortium name="The C. elegans sequencing consortium"/>
            <person name="Sulson J.E."/>
            <person name="Waterston R."/>
        </authorList>
    </citation>
    <scope>NUCLEOTIDE SEQUENCE [LARGE SCALE GENOMIC DNA]</scope>
    <source>
        <strain evidence="4 5">Bristol N2</strain>
    </source>
</reference>
<dbReference type="ExpressionAtlas" id="Q1ZXV0">
    <property type="expression patterns" value="baseline and differential"/>
</dbReference>
<dbReference type="KEGG" id="cel:CELE_ZK669.5"/>
<dbReference type="GO" id="GO:0005886">
    <property type="term" value="C:plasma membrane"/>
    <property type="evidence" value="ECO:0000318"/>
    <property type="project" value="GO_Central"/>
</dbReference>
<dbReference type="WormBase" id="ZK669.5a">
    <property type="protein sequence ID" value="CE40183"/>
    <property type="gene ID" value="WBGene00014055"/>
</dbReference>
<dbReference type="RefSeq" id="NP_001040832.1">
    <property type="nucleotide sequence ID" value="NM_001047367.1"/>
</dbReference>
<dbReference type="STRING" id="6239.ZK669.5a.1"/>
<dbReference type="GO" id="GO:0071320">
    <property type="term" value="P:cellular response to cAMP"/>
    <property type="evidence" value="ECO:0000318"/>
    <property type="project" value="GO_Central"/>
</dbReference>
<evidence type="ECO:0000256" key="1">
    <source>
        <dbReference type="ARBA" id="ARBA00022741"/>
    </source>
</evidence>
<dbReference type="Gene3D" id="3.40.50.300">
    <property type="entry name" value="P-loop containing nucleotide triphosphate hydrolases"/>
    <property type="match status" value="1"/>
</dbReference>
<dbReference type="InterPro" id="IPR001806">
    <property type="entry name" value="Small_GTPase"/>
</dbReference>
<dbReference type="Proteomes" id="UP000001940">
    <property type="component" value="Chromosome II"/>
</dbReference>
<gene>
    <name evidence="4" type="ORF">CELE_ZK669.5</name>
    <name evidence="4 6" type="ORF">ZK669.5</name>
</gene>
<evidence type="ECO:0000313" key="6">
    <source>
        <dbReference type="WormBase" id="ZK669.5a"/>
    </source>
</evidence>
<dbReference type="AGR" id="WB:WBGene00014055"/>
<proteinExistence type="evidence at protein level"/>
<dbReference type="InterPro" id="IPR027417">
    <property type="entry name" value="P-loop_NTPase"/>
</dbReference>
<dbReference type="OrthoDB" id="6585768at2759"/>